<evidence type="ECO:0000313" key="3">
    <source>
        <dbReference type="Proteomes" id="UP000579281"/>
    </source>
</evidence>
<protein>
    <submittedName>
        <fullName evidence="2">Nucleoside-diphosphate-sugar epimerase</fullName>
    </submittedName>
</protein>
<sequence>MKVLITGGTGFLGKRLALRLCKLDYEVTVIGRNEAAGAELEKNDIRFVSCDLRDEQKLISVCEGKDYVFHCGALSSPWGRYKDFYNINVGGTKNVIEGCKKHSVRRLIHVSTPSIYFDMTDRRNISESDKLPEKPVNDYAKTKLQAEYEIDKAHEEGLAVITIRPRALFGPGDTSIIPRLIRANDKFGVPLIDGGRAFVDVTYIENVVDALLLCKDSDSNTLGKKYNITNGEPMYFADILKLVFDKLGYPFHPKVLSFKQAYRISGAMELIYRTVLLGKEPVLTRYTVGVLSKSQTLNIDAAKKDLGYRPRISIVEGVDEFAKWWSEISSDK</sequence>
<comment type="caution">
    <text evidence="2">The sequence shown here is derived from an EMBL/GenBank/DDBJ whole genome shotgun (WGS) entry which is preliminary data.</text>
</comment>
<dbReference type="InterPro" id="IPR050177">
    <property type="entry name" value="Lipid_A_modif_metabolic_enz"/>
</dbReference>
<dbReference type="EMBL" id="JACHEN010000001">
    <property type="protein sequence ID" value="MBB6214313.1"/>
    <property type="molecule type" value="Genomic_DNA"/>
</dbReference>
<gene>
    <name evidence="2" type="ORF">HNQ80_000382</name>
</gene>
<dbReference type="PANTHER" id="PTHR43245">
    <property type="entry name" value="BIFUNCTIONAL POLYMYXIN RESISTANCE PROTEIN ARNA"/>
    <property type="match status" value="1"/>
</dbReference>
<dbReference type="SUPFAM" id="SSF51735">
    <property type="entry name" value="NAD(P)-binding Rossmann-fold domains"/>
    <property type="match status" value="1"/>
</dbReference>
<dbReference type="InterPro" id="IPR036291">
    <property type="entry name" value="NAD(P)-bd_dom_sf"/>
</dbReference>
<evidence type="ECO:0000313" key="2">
    <source>
        <dbReference type="EMBL" id="MBB6214313.1"/>
    </source>
</evidence>
<organism evidence="2 3">
    <name type="scientific">Anaerosolibacter carboniphilus</name>
    <dbReference type="NCBI Taxonomy" id="1417629"/>
    <lineage>
        <taxon>Bacteria</taxon>
        <taxon>Bacillati</taxon>
        <taxon>Bacillota</taxon>
        <taxon>Clostridia</taxon>
        <taxon>Peptostreptococcales</taxon>
        <taxon>Thermotaleaceae</taxon>
        <taxon>Anaerosolibacter</taxon>
    </lineage>
</organism>
<keyword evidence="3" id="KW-1185">Reference proteome</keyword>
<dbReference type="InterPro" id="IPR001509">
    <property type="entry name" value="Epimerase_deHydtase"/>
</dbReference>
<evidence type="ECO:0000259" key="1">
    <source>
        <dbReference type="Pfam" id="PF01370"/>
    </source>
</evidence>
<proteinExistence type="predicted"/>
<dbReference type="PANTHER" id="PTHR43245:SF51">
    <property type="entry name" value="SHORT CHAIN DEHYDROGENASE_REDUCTASE FAMILY 42E, MEMBER 2"/>
    <property type="match status" value="1"/>
</dbReference>
<dbReference type="Gene3D" id="3.40.50.720">
    <property type="entry name" value="NAD(P)-binding Rossmann-like Domain"/>
    <property type="match status" value="1"/>
</dbReference>
<feature type="domain" description="NAD-dependent epimerase/dehydratase" evidence="1">
    <location>
        <begin position="3"/>
        <end position="228"/>
    </location>
</feature>
<dbReference type="Pfam" id="PF01370">
    <property type="entry name" value="Epimerase"/>
    <property type="match status" value="1"/>
</dbReference>
<dbReference type="Proteomes" id="UP000579281">
    <property type="component" value="Unassembled WGS sequence"/>
</dbReference>
<dbReference type="RefSeq" id="WP_184307577.1">
    <property type="nucleotide sequence ID" value="NZ_JACHEN010000001.1"/>
</dbReference>
<accession>A0A841KLN6</accession>
<name>A0A841KLN6_9FIRM</name>
<reference evidence="2 3" key="1">
    <citation type="submission" date="2020-08" db="EMBL/GenBank/DDBJ databases">
        <title>Genomic Encyclopedia of Type Strains, Phase IV (KMG-IV): sequencing the most valuable type-strain genomes for metagenomic binning, comparative biology and taxonomic classification.</title>
        <authorList>
            <person name="Goeker M."/>
        </authorList>
    </citation>
    <scope>NUCLEOTIDE SEQUENCE [LARGE SCALE GENOMIC DNA]</scope>
    <source>
        <strain evidence="2 3">DSM 103526</strain>
    </source>
</reference>
<dbReference type="AlphaFoldDB" id="A0A841KLN6"/>